<reference evidence="1" key="1">
    <citation type="submission" date="2009-10" db="EMBL/GenBank/DDBJ databases">
        <title>The highest antimicrobial peptides diversity, skin antimicrobial peptides peptidomics of Amphibian, Rana andersonii.</title>
        <authorList>
            <person name="Yang X."/>
            <person name="Liang X."/>
            <person name="Zhang Y."/>
            <person name="Lee W.-H."/>
        </authorList>
    </citation>
    <scope>NUCLEOTIDE SEQUENCE</scope>
    <source>
        <tissue evidence="1">Skin</tissue>
    </source>
</reference>
<sequence length="57" mass="6692">MFTMKKSNIGFAMTIHCFLSLCEEERDAEEEENDKRKEKLKLKCKAPKCYNDKLACT</sequence>
<organism evidence="1">
    <name type="scientific">Odorrana andersonii</name>
    <name type="common">Golden crossband frog</name>
    <name type="synonym">Rana andersonii</name>
    <dbReference type="NCBI Taxonomy" id="369514"/>
    <lineage>
        <taxon>Eukaryota</taxon>
        <taxon>Metazoa</taxon>
        <taxon>Chordata</taxon>
        <taxon>Craniata</taxon>
        <taxon>Vertebrata</taxon>
        <taxon>Euteleostomi</taxon>
        <taxon>Amphibia</taxon>
        <taxon>Batrachia</taxon>
        <taxon>Anura</taxon>
        <taxon>Neobatrachia</taxon>
        <taxon>Ranoidea</taxon>
        <taxon>Ranidae</taxon>
        <taxon>Odorrana</taxon>
    </lineage>
</organism>
<name>E3SZP5_ODOAN</name>
<protein>
    <submittedName>
        <fullName evidence="1">Andersonin-L peptide</fullName>
    </submittedName>
</protein>
<evidence type="ECO:0000313" key="1">
    <source>
        <dbReference type="EMBL" id="ADP06180.1"/>
    </source>
</evidence>
<accession>E3SZP5</accession>
<dbReference type="EMBL" id="GU134115">
    <property type="protein sequence ID" value="ADP06180.1"/>
    <property type="molecule type" value="mRNA"/>
</dbReference>
<dbReference type="AlphaFoldDB" id="E3SZP5"/>
<proteinExistence type="evidence at transcript level"/>